<dbReference type="SUPFAM" id="SSF52540">
    <property type="entry name" value="P-loop containing nucleoside triphosphate hydrolases"/>
    <property type="match status" value="1"/>
</dbReference>
<keyword evidence="3" id="KW-1185">Reference proteome</keyword>
<dbReference type="InterPro" id="IPR000792">
    <property type="entry name" value="Tscrpt_reg_LuxR_C"/>
</dbReference>
<evidence type="ECO:0000313" key="3">
    <source>
        <dbReference type="Proteomes" id="UP000248544"/>
    </source>
</evidence>
<dbReference type="EMBL" id="POUA01000010">
    <property type="protein sequence ID" value="PZG55843.1"/>
    <property type="molecule type" value="Genomic_DNA"/>
</dbReference>
<accession>A0A2W2H7I5</accession>
<protein>
    <submittedName>
        <fullName evidence="2">LuxR family transcriptional regulator</fullName>
    </submittedName>
</protein>
<reference evidence="2 3" key="1">
    <citation type="submission" date="2018-01" db="EMBL/GenBank/DDBJ databases">
        <title>Draft genome sequence of Sphaerisporangium sp. 7K107.</title>
        <authorList>
            <person name="Sahin N."/>
            <person name="Saygin H."/>
            <person name="Ay H."/>
        </authorList>
    </citation>
    <scope>NUCLEOTIDE SEQUENCE [LARGE SCALE GENOMIC DNA]</scope>
    <source>
        <strain evidence="2 3">7K107</strain>
    </source>
</reference>
<dbReference type="PRINTS" id="PR00038">
    <property type="entry name" value="HTHLUXR"/>
</dbReference>
<dbReference type="PROSITE" id="PS50043">
    <property type="entry name" value="HTH_LUXR_2"/>
    <property type="match status" value="1"/>
</dbReference>
<dbReference type="PANTHER" id="PTHR47691:SF3">
    <property type="entry name" value="HTH-TYPE TRANSCRIPTIONAL REGULATOR RV0890C-RELATED"/>
    <property type="match status" value="1"/>
</dbReference>
<organism evidence="2 3">
    <name type="scientific">Spongiactinospora gelatinilytica</name>
    <dbReference type="NCBI Taxonomy" id="2666298"/>
    <lineage>
        <taxon>Bacteria</taxon>
        <taxon>Bacillati</taxon>
        <taxon>Actinomycetota</taxon>
        <taxon>Actinomycetes</taxon>
        <taxon>Streptosporangiales</taxon>
        <taxon>Streptosporangiaceae</taxon>
        <taxon>Spongiactinospora</taxon>
    </lineage>
</organism>
<dbReference type="SUPFAM" id="SSF48452">
    <property type="entry name" value="TPR-like"/>
    <property type="match status" value="1"/>
</dbReference>
<dbReference type="InterPro" id="IPR036388">
    <property type="entry name" value="WH-like_DNA-bd_sf"/>
</dbReference>
<dbReference type="Gene3D" id="1.10.10.10">
    <property type="entry name" value="Winged helix-like DNA-binding domain superfamily/Winged helix DNA-binding domain"/>
    <property type="match status" value="1"/>
</dbReference>
<comment type="caution">
    <text evidence="2">The sequence shown here is derived from an EMBL/GenBank/DDBJ whole genome shotgun (WGS) entry which is preliminary data.</text>
</comment>
<dbReference type="PRINTS" id="PR00364">
    <property type="entry name" value="DISEASERSIST"/>
</dbReference>
<dbReference type="GO" id="GO:0016887">
    <property type="term" value="F:ATP hydrolysis activity"/>
    <property type="evidence" value="ECO:0007669"/>
    <property type="project" value="InterPro"/>
</dbReference>
<dbReference type="InterPro" id="IPR011990">
    <property type="entry name" value="TPR-like_helical_dom_sf"/>
</dbReference>
<feature type="domain" description="HTH luxR-type" evidence="1">
    <location>
        <begin position="702"/>
        <end position="767"/>
    </location>
</feature>
<dbReference type="PANTHER" id="PTHR47691">
    <property type="entry name" value="REGULATOR-RELATED"/>
    <property type="match status" value="1"/>
</dbReference>
<dbReference type="Pfam" id="PF13401">
    <property type="entry name" value="AAA_22"/>
    <property type="match status" value="1"/>
</dbReference>
<dbReference type="InterPro" id="IPR016032">
    <property type="entry name" value="Sig_transdc_resp-reg_C-effctor"/>
</dbReference>
<dbReference type="Pfam" id="PF00196">
    <property type="entry name" value="GerE"/>
    <property type="match status" value="1"/>
</dbReference>
<dbReference type="AlphaFoldDB" id="A0A2W2H7I5"/>
<dbReference type="PROSITE" id="PS00622">
    <property type="entry name" value="HTH_LUXR_1"/>
    <property type="match status" value="1"/>
</dbReference>
<gene>
    <name evidence="2" type="ORF">C1I98_02480</name>
</gene>
<dbReference type="Proteomes" id="UP000248544">
    <property type="component" value="Unassembled WGS sequence"/>
</dbReference>
<evidence type="ECO:0000259" key="1">
    <source>
        <dbReference type="PROSITE" id="PS50043"/>
    </source>
</evidence>
<dbReference type="CDD" id="cd06170">
    <property type="entry name" value="LuxR_C_like"/>
    <property type="match status" value="1"/>
</dbReference>
<dbReference type="RefSeq" id="WP_111165411.1">
    <property type="nucleotide sequence ID" value="NZ_POUA01000010.1"/>
</dbReference>
<dbReference type="GO" id="GO:0006355">
    <property type="term" value="P:regulation of DNA-templated transcription"/>
    <property type="evidence" value="ECO:0007669"/>
    <property type="project" value="InterPro"/>
</dbReference>
<dbReference type="SMART" id="SM00421">
    <property type="entry name" value="HTH_LUXR"/>
    <property type="match status" value="1"/>
</dbReference>
<sequence length="770" mass="84361">MMPSGRPALPADPTTFVGRRRETADIRRTLERSRLVTLTGIAGVGKTRVALRAAESMRRAFADGVLFVELSSLSDPDRLAQVVARALEIPDQSVPDLDMLADYLADKQLLLVLDTCEHLVESCSRLVGGLLAAARGLRVLATSRQPLGAPGEHCLVIRPMEVPTPEAAESVQELAGCESVALFLDRVSAVDPGFELTEQNALVVGELCRRLDGIPLALELAAGRVRSLPIERILTLLDERFWAEEEDTCADDPRHRTMQAAIAWSHGLCTGAERLLWSGLSVFPGRFDLAAAEAVCAQDGLPPHEVYPALDGLVAKSILVCIKGPDRTTYRMPDSLREYGAAQMHEHDRRRVLLARHRDHYAELAAAASAVPPRGDQAEEWQRVREEWPNLRAALEFCATDPAETDDGVKLVITLTFLWVACGMGREGRHYMEWFVRVARLDDVTRVRLLLLLAYVMVAQGDLRTSRQTLDECADLVSRIDAPPSHVHLEKMRGTLAYAEGDLAAADAHLTEAIGRLRAGGSPDITVLAAMVELGITRLWLGRPDDAAGVLLECKRECEDSGQSWARSWADLGLSLVLRARGELPGALALAKEALRTQRRLHDASGASLCLELVAWLVTGQEDPAWAARLLHASHGTWRQVRRPLYGSPHFLAEHTRCEETLRRALAPAEYEEAAAEGGAMSMDEAIAYALGERPGAPQAAPKERVTPLSPRELEVADLVADGLTNKEIAQRLVVGRRTIDTHVEHILAKLDFSSRSQIAAWAIRHREGG</sequence>
<dbReference type="Gene3D" id="3.40.50.300">
    <property type="entry name" value="P-loop containing nucleotide triphosphate hydrolases"/>
    <property type="match status" value="1"/>
</dbReference>
<dbReference type="InterPro" id="IPR027417">
    <property type="entry name" value="P-loop_NTPase"/>
</dbReference>
<dbReference type="GO" id="GO:0003677">
    <property type="term" value="F:DNA binding"/>
    <property type="evidence" value="ECO:0007669"/>
    <property type="project" value="InterPro"/>
</dbReference>
<proteinExistence type="predicted"/>
<dbReference type="InterPro" id="IPR049945">
    <property type="entry name" value="AAA_22"/>
</dbReference>
<evidence type="ECO:0000313" key="2">
    <source>
        <dbReference type="EMBL" id="PZG55843.1"/>
    </source>
</evidence>
<dbReference type="SUPFAM" id="SSF46894">
    <property type="entry name" value="C-terminal effector domain of the bipartite response regulators"/>
    <property type="match status" value="1"/>
</dbReference>
<name>A0A2W2H7I5_9ACTN</name>
<dbReference type="Gene3D" id="1.25.40.10">
    <property type="entry name" value="Tetratricopeptide repeat domain"/>
    <property type="match status" value="1"/>
</dbReference>